<name>A0ABR1M668_9PEZI</name>
<comment type="caution">
    <text evidence="1">The sequence shown here is derived from an EMBL/GenBank/DDBJ whole genome shotgun (WGS) entry which is preliminary data.</text>
</comment>
<dbReference type="EMBL" id="JBBPEH010000002">
    <property type="protein sequence ID" value="KAK7542447.1"/>
    <property type="molecule type" value="Genomic_DNA"/>
</dbReference>
<dbReference type="Gene3D" id="3.40.50.10420">
    <property type="entry name" value="NagB/RpiA/CoA transferase-like"/>
    <property type="match status" value="1"/>
</dbReference>
<keyword evidence="2" id="KW-1185">Reference proteome</keyword>
<evidence type="ECO:0000313" key="1">
    <source>
        <dbReference type="EMBL" id="KAK7542447.1"/>
    </source>
</evidence>
<dbReference type="Pfam" id="PF01812">
    <property type="entry name" value="5-FTHF_cyc-lig"/>
    <property type="match status" value="1"/>
</dbReference>
<dbReference type="RefSeq" id="XP_066658740.1">
    <property type="nucleotide sequence ID" value="XM_066803545.1"/>
</dbReference>
<dbReference type="InterPro" id="IPR037171">
    <property type="entry name" value="NagB/RpiA_transferase-like"/>
</dbReference>
<reference evidence="1 2" key="1">
    <citation type="submission" date="2024-04" db="EMBL/GenBank/DDBJ databases">
        <title>Phyllosticta paracitricarpa is synonymous to the EU quarantine fungus P. citricarpa based on phylogenomic analyses.</title>
        <authorList>
            <consortium name="Lawrence Berkeley National Laboratory"/>
            <person name="Van ingen-buijs V.A."/>
            <person name="Van westerhoven A.C."/>
            <person name="Haridas S."/>
            <person name="Skiadas P."/>
            <person name="Martin F."/>
            <person name="Groenewald J.Z."/>
            <person name="Crous P.W."/>
            <person name="Seidl M.F."/>
        </authorList>
    </citation>
    <scope>NUCLEOTIDE SEQUENCE [LARGE SCALE GENOMIC DNA]</scope>
    <source>
        <strain evidence="1 2">CPC 17464</strain>
    </source>
</reference>
<dbReference type="PANTHER" id="PTHR13017">
    <property type="entry name" value="5-FORMYLTETRAHYDROFOLATE CYCLO-LIGASE-RELATED"/>
    <property type="match status" value="1"/>
</dbReference>
<evidence type="ECO:0000313" key="2">
    <source>
        <dbReference type="Proteomes" id="UP001360953"/>
    </source>
</evidence>
<dbReference type="Proteomes" id="UP001360953">
    <property type="component" value="Unassembled WGS sequence"/>
</dbReference>
<dbReference type="GeneID" id="92036451"/>
<proteinExistence type="predicted"/>
<gene>
    <name evidence="1" type="ORF">J3D65DRAFT_674304</name>
</gene>
<organism evidence="1 2">
    <name type="scientific">Phyllosticta citribraziliensis</name>
    <dbReference type="NCBI Taxonomy" id="989973"/>
    <lineage>
        <taxon>Eukaryota</taxon>
        <taxon>Fungi</taxon>
        <taxon>Dikarya</taxon>
        <taxon>Ascomycota</taxon>
        <taxon>Pezizomycotina</taxon>
        <taxon>Dothideomycetes</taxon>
        <taxon>Dothideomycetes incertae sedis</taxon>
        <taxon>Botryosphaeriales</taxon>
        <taxon>Phyllostictaceae</taxon>
        <taxon>Phyllosticta</taxon>
    </lineage>
</organism>
<dbReference type="SUPFAM" id="SSF100950">
    <property type="entry name" value="NagB/RpiA/CoA transferase-like"/>
    <property type="match status" value="1"/>
</dbReference>
<protein>
    <submittedName>
        <fullName evidence="1">5-formyltetrahydrofolate cyclo-ligase</fullName>
    </submittedName>
</protein>
<dbReference type="InterPro" id="IPR002698">
    <property type="entry name" value="FTHF_cligase"/>
</dbReference>
<sequence length="279" mass="30256">MSPSASAPAPAPPQQQSDIAAHKSDIRARIWQQLRAVAYPDSRFDFDFSSFIADFAGSDGATARLAALPAYRDASVVFIAPDNCLEQLRRDALRDGKTVLVTTYGIRRGFWLLDPRTMPAAGLSVEYAATLDGMERAGRAVALSSVARLRVDLLVTGTGAINTAGVRFGKGHGYFDLEWALLYSVGAVDAATPAVALVHDCQVVPDDVTLVPDEFDTVVDFVVTPSTVVEVEDPQKPVVGILWERLREGMVEGIPPLRELRALMEEQGCETSVELRGRR</sequence>
<accession>A0ABR1M668</accession>
<dbReference type="InterPro" id="IPR024185">
    <property type="entry name" value="FTHF_cligase-like_sf"/>
</dbReference>
<dbReference type="PANTHER" id="PTHR13017:SF0">
    <property type="entry name" value="METHENYLTETRAHYDROFOLATE SYNTHASE DOMAIN-CONTAINING PROTEIN"/>
    <property type="match status" value="1"/>
</dbReference>